<dbReference type="SUPFAM" id="SSF50249">
    <property type="entry name" value="Nucleic acid-binding proteins"/>
    <property type="match status" value="2"/>
</dbReference>
<dbReference type="GeneID" id="104700802"/>
<dbReference type="RefSeq" id="XP_019084658.1">
    <property type="nucleotide sequence ID" value="XM_019229113.1"/>
</dbReference>
<dbReference type="Pfam" id="PF02721">
    <property type="entry name" value="DUF223"/>
    <property type="match status" value="1"/>
</dbReference>
<sequence>MPLDFTHLSNLNSLKREWKIKVLIARTWNFYPKDKPGVILGIEAILMDAKGDRIQASVKNTLVRKFKKELVEGRFCDIMNFDVRDNLGDYKGTVHPYKINFMFTTWVKPCDQIPNIIGEVVGMSQITEKDFSGQKSKLLDIQLRDLSDTIMECNLWENHTEDVYTYVTKKTAGPIILLGSLMRIKKFNGKVSVQNSRFSTKFFLDGDLSEIAEFKKQLGNRDSNDVHRVSQLMTPDLSNKVEDSFPLSS</sequence>
<dbReference type="InterPro" id="IPR003871">
    <property type="entry name" value="RFA1B/D_OB_1st"/>
</dbReference>
<evidence type="ECO:0000313" key="3">
    <source>
        <dbReference type="RefSeq" id="XP_019084658.1"/>
    </source>
</evidence>
<dbReference type="PANTHER" id="PTHR47165">
    <property type="entry name" value="OS03G0429900 PROTEIN"/>
    <property type="match status" value="1"/>
</dbReference>
<dbReference type="InterPro" id="IPR012340">
    <property type="entry name" value="NA-bd_OB-fold"/>
</dbReference>
<protein>
    <submittedName>
        <fullName evidence="3">Uncharacterized protein LOC104700802</fullName>
    </submittedName>
</protein>
<organism evidence="2 3">
    <name type="scientific">Camelina sativa</name>
    <name type="common">False flax</name>
    <name type="synonym">Myagrum sativum</name>
    <dbReference type="NCBI Taxonomy" id="90675"/>
    <lineage>
        <taxon>Eukaryota</taxon>
        <taxon>Viridiplantae</taxon>
        <taxon>Streptophyta</taxon>
        <taxon>Embryophyta</taxon>
        <taxon>Tracheophyta</taxon>
        <taxon>Spermatophyta</taxon>
        <taxon>Magnoliopsida</taxon>
        <taxon>eudicotyledons</taxon>
        <taxon>Gunneridae</taxon>
        <taxon>Pentapetalae</taxon>
        <taxon>rosids</taxon>
        <taxon>malvids</taxon>
        <taxon>Brassicales</taxon>
        <taxon>Brassicaceae</taxon>
        <taxon>Camelineae</taxon>
        <taxon>Camelina</taxon>
    </lineage>
</organism>
<gene>
    <name evidence="3" type="primary">LOC104700802</name>
</gene>
<reference evidence="2" key="1">
    <citation type="journal article" date="2014" name="Nat. Commun.">
        <title>The emerging biofuel crop Camelina sativa retains a highly undifferentiated hexaploid genome structure.</title>
        <authorList>
            <person name="Kagale S."/>
            <person name="Koh C."/>
            <person name="Nixon J."/>
            <person name="Bollina V."/>
            <person name="Clarke W.E."/>
            <person name="Tuteja R."/>
            <person name="Spillane C."/>
            <person name="Robinson S.J."/>
            <person name="Links M.G."/>
            <person name="Clarke C."/>
            <person name="Higgins E.E."/>
            <person name="Huebert T."/>
            <person name="Sharpe A.G."/>
            <person name="Parkin I.A."/>
        </authorList>
    </citation>
    <scope>NUCLEOTIDE SEQUENCE [LARGE SCALE GENOMIC DNA]</scope>
    <source>
        <strain evidence="2">cv. DH55</strain>
    </source>
</reference>
<name>A0ABM1QD20_CAMSA</name>
<dbReference type="Proteomes" id="UP000694864">
    <property type="component" value="Chromosome 1"/>
</dbReference>
<dbReference type="PANTHER" id="PTHR47165:SF4">
    <property type="entry name" value="OS03G0429900 PROTEIN"/>
    <property type="match status" value="1"/>
</dbReference>
<feature type="domain" description="Replication protein A 70 kDa DNA-binding subunit B/D first OB fold" evidence="1">
    <location>
        <begin position="5"/>
        <end position="110"/>
    </location>
</feature>
<dbReference type="Gene3D" id="2.40.50.140">
    <property type="entry name" value="Nucleic acid-binding proteins"/>
    <property type="match status" value="2"/>
</dbReference>
<reference evidence="3" key="2">
    <citation type="submission" date="2025-08" db="UniProtKB">
        <authorList>
            <consortium name="RefSeq"/>
        </authorList>
    </citation>
    <scope>IDENTIFICATION</scope>
    <source>
        <tissue evidence="3">Leaf</tissue>
    </source>
</reference>
<proteinExistence type="predicted"/>
<accession>A0ABM1QD20</accession>
<evidence type="ECO:0000259" key="1">
    <source>
        <dbReference type="Pfam" id="PF02721"/>
    </source>
</evidence>
<keyword evidence="2" id="KW-1185">Reference proteome</keyword>
<dbReference type="CDD" id="cd04480">
    <property type="entry name" value="RPA1_DBD_A_like"/>
    <property type="match status" value="1"/>
</dbReference>
<evidence type="ECO:0000313" key="2">
    <source>
        <dbReference type="Proteomes" id="UP000694864"/>
    </source>
</evidence>
<dbReference type="CDD" id="cd04481">
    <property type="entry name" value="RPA1_DBD_B_like"/>
    <property type="match status" value="1"/>
</dbReference>